<evidence type="ECO:0000256" key="1">
    <source>
        <dbReference type="SAM" id="MobiDB-lite"/>
    </source>
</evidence>
<proteinExistence type="predicted"/>
<protein>
    <submittedName>
        <fullName evidence="2">Uncharacterized protein</fullName>
    </submittedName>
</protein>
<reference evidence="3" key="1">
    <citation type="submission" date="2016-02" db="EMBL/GenBank/DDBJ databases">
        <authorList>
            <person name="Wibberg D."/>
        </authorList>
    </citation>
    <scope>NUCLEOTIDE SEQUENCE [LARGE SCALE GENOMIC DNA]</scope>
</reference>
<name>A0A1C3NTM0_9ACTN</name>
<dbReference type="Proteomes" id="UP000199013">
    <property type="component" value="Unassembled WGS sequence"/>
</dbReference>
<evidence type="ECO:0000313" key="3">
    <source>
        <dbReference type="Proteomes" id="UP000199013"/>
    </source>
</evidence>
<dbReference type="EMBL" id="FLUV01000181">
    <property type="protein sequence ID" value="SBW17953.1"/>
    <property type="molecule type" value="Genomic_DNA"/>
</dbReference>
<feature type="region of interest" description="Disordered" evidence="1">
    <location>
        <begin position="1"/>
        <end position="53"/>
    </location>
</feature>
<keyword evidence="3" id="KW-1185">Reference proteome</keyword>
<feature type="compositionally biased region" description="Basic and acidic residues" evidence="1">
    <location>
        <begin position="15"/>
        <end position="31"/>
    </location>
</feature>
<sequence length="53" mass="5726">MFHHALPSLLAGDNGGDRPWPELPGDKEPSRESWTVILDGTQPTKKTQGGGSR</sequence>
<accession>A0A1C3NTM0</accession>
<gene>
    <name evidence="2" type="ORF">FDG2_0445</name>
</gene>
<dbReference type="AlphaFoldDB" id="A0A1C3NTM0"/>
<evidence type="ECO:0000313" key="2">
    <source>
        <dbReference type="EMBL" id="SBW17953.1"/>
    </source>
</evidence>
<organism evidence="2 3">
    <name type="scientific">Candidatus Protofrankia californiensis</name>
    <dbReference type="NCBI Taxonomy" id="1839754"/>
    <lineage>
        <taxon>Bacteria</taxon>
        <taxon>Bacillati</taxon>
        <taxon>Actinomycetota</taxon>
        <taxon>Actinomycetes</taxon>
        <taxon>Frankiales</taxon>
        <taxon>Frankiaceae</taxon>
        <taxon>Protofrankia</taxon>
    </lineage>
</organism>